<sequence length="727" mass="80506">MRSALTFIRPKAVVQVFTAYLILVVIAPLSAQTVADRESIFAPPDRSIVRMLNSSRELLDEGRNSEALQLLTSVLDAENDFFLVAAQPNNSPAEREYQSVKNEANQILSRMPNAAQAAYELQFGAVAHKLLDDAVSARDIEQIFSVQRRYFHTKAGHEARYLLGNIYWDHGRFGRAANCFQTLLVSRQATRFEPYLSLKLAICWLWTGDATRAEEVLLDLQKRFPEARLKLGGQTVELFQRPDEALEWLRRITGTPRLSVGSRRSDWSMFRHDPARLGRGNGRIGMLRQPIWRQAVSQSFEVELTLQAQREEFYRASTPALPSVLPLAIDKTIVMRTPQRLAAVDIQTGKLIWAADLPDSPSVLASSSQTAKPFSAPSARLAQRMWHDKTFGSLSSDGNAVFALDGFGMLPGPNEDRNGLAGRPYNALSAYKLQSTSGNQIWSINMLGDDPARSERPFFLGSPLPLDGELYCLVEVRDEIRLIVLNPDDGKLLWSQQLALADPKRFDPLLRRTSGISPSFADGILICPTGAGAMVAIDLSTRSLLWAYEYPATQVTQFARPTLDAGASWADSCAVISGRRVVITPAESRQMHCLDLANGSHQWSLDRGDLAFLACVDRGLAIAVGSRQLTAIELKTGKVAADWPLKLPLGSLPSGRGYCADGHYYLPLNVNGEGEVAAIQLDPPAIVHRSQFPSGTIPGNLIFHREQVLSQNVEWLESYYQSQPLQP</sequence>
<name>A0A518DKN4_9BACT</name>
<dbReference type="InterPro" id="IPR011990">
    <property type="entry name" value="TPR-like_helical_dom_sf"/>
</dbReference>
<gene>
    <name evidence="2" type="ORF">Pla8534_01460</name>
</gene>
<keyword evidence="3" id="KW-1185">Reference proteome</keyword>
<dbReference type="InterPro" id="IPR011047">
    <property type="entry name" value="Quinoprotein_ADH-like_sf"/>
</dbReference>
<evidence type="ECO:0000259" key="1">
    <source>
        <dbReference type="Pfam" id="PF13360"/>
    </source>
</evidence>
<dbReference type="Pfam" id="PF13360">
    <property type="entry name" value="PQQ_2"/>
    <property type="match status" value="1"/>
</dbReference>
<organism evidence="2 3">
    <name type="scientific">Lignipirellula cremea</name>
    <dbReference type="NCBI Taxonomy" id="2528010"/>
    <lineage>
        <taxon>Bacteria</taxon>
        <taxon>Pseudomonadati</taxon>
        <taxon>Planctomycetota</taxon>
        <taxon>Planctomycetia</taxon>
        <taxon>Pirellulales</taxon>
        <taxon>Pirellulaceae</taxon>
        <taxon>Lignipirellula</taxon>
    </lineage>
</organism>
<dbReference type="InterPro" id="IPR002372">
    <property type="entry name" value="PQQ_rpt_dom"/>
</dbReference>
<dbReference type="PANTHER" id="PTHR34512">
    <property type="entry name" value="CELL SURFACE PROTEIN"/>
    <property type="match status" value="1"/>
</dbReference>
<protein>
    <submittedName>
        <fullName evidence="2">PQQ enzyme repeat protein</fullName>
    </submittedName>
</protein>
<dbReference type="AlphaFoldDB" id="A0A518DKN4"/>
<accession>A0A518DKN4</accession>
<evidence type="ECO:0000313" key="2">
    <source>
        <dbReference type="EMBL" id="QDU92398.1"/>
    </source>
</evidence>
<dbReference type="RefSeq" id="WP_197442879.1">
    <property type="nucleotide sequence ID" value="NZ_CP036433.1"/>
</dbReference>
<dbReference type="SUPFAM" id="SSF48452">
    <property type="entry name" value="TPR-like"/>
    <property type="match status" value="1"/>
</dbReference>
<dbReference type="Proteomes" id="UP000317648">
    <property type="component" value="Chromosome"/>
</dbReference>
<dbReference type="Gene3D" id="2.130.10.10">
    <property type="entry name" value="YVTN repeat-like/Quinoprotein amine dehydrogenase"/>
    <property type="match status" value="1"/>
</dbReference>
<dbReference type="SUPFAM" id="SSF50998">
    <property type="entry name" value="Quinoprotein alcohol dehydrogenase-like"/>
    <property type="match status" value="1"/>
</dbReference>
<dbReference type="PANTHER" id="PTHR34512:SF30">
    <property type="entry name" value="OUTER MEMBRANE PROTEIN ASSEMBLY FACTOR BAMB"/>
    <property type="match status" value="1"/>
</dbReference>
<evidence type="ECO:0000313" key="3">
    <source>
        <dbReference type="Proteomes" id="UP000317648"/>
    </source>
</evidence>
<dbReference type="KEGG" id="lcre:Pla8534_01460"/>
<dbReference type="Gene3D" id="1.25.40.10">
    <property type="entry name" value="Tetratricopeptide repeat domain"/>
    <property type="match status" value="1"/>
</dbReference>
<dbReference type="EMBL" id="CP036433">
    <property type="protein sequence ID" value="QDU92398.1"/>
    <property type="molecule type" value="Genomic_DNA"/>
</dbReference>
<dbReference type="SMART" id="SM00564">
    <property type="entry name" value="PQQ"/>
    <property type="match status" value="4"/>
</dbReference>
<dbReference type="InterPro" id="IPR018391">
    <property type="entry name" value="PQQ_b-propeller_rpt"/>
</dbReference>
<dbReference type="InterPro" id="IPR015943">
    <property type="entry name" value="WD40/YVTN_repeat-like_dom_sf"/>
</dbReference>
<proteinExistence type="predicted"/>
<feature type="domain" description="Pyrrolo-quinoline quinone repeat" evidence="1">
    <location>
        <begin position="433"/>
        <end position="556"/>
    </location>
</feature>
<reference evidence="2 3" key="1">
    <citation type="submission" date="2019-02" db="EMBL/GenBank/DDBJ databases">
        <title>Deep-cultivation of Planctomycetes and their phenomic and genomic characterization uncovers novel biology.</title>
        <authorList>
            <person name="Wiegand S."/>
            <person name="Jogler M."/>
            <person name="Boedeker C."/>
            <person name="Pinto D."/>
            <person name="Vollmers J."/>
            <person name="Rivas-Marin E."/>
            <person name="Kohn T."/>
            <person name="Peeters S.H."/>
            <person name="Heuer A."/>
            <person name="Rast P."/>
            <person name="Oberbeckmann S."/>
            <person name="Bunk B."/>
            <person name="Jeske O."/>
            <person name="Meyerdierks A."/>
            <person name="Storesund J.E."/>
            <person name="Kallscheuer N."/>
            <person name="Luecker S."/>
            <person name="Lage O.M."/>
            <person name="Pohl T."/>
            <person name="Merkel B.J."/>
            <person name="Hornburger P."/>
            <person name="Mueller R.-W."/>
            <person name="Bruemmer F."/>
            <person name="Labrenz M."/>
            <person name="Spormann A.M."/>
            <person name="Op den Camp H."/>
            <person name="Overmann J."/>
            <person name="Amann R."/>
            <person name="Jetten M.S.M."/>
            <person name="Mascher T."/>
            <person name="Medema M.H."/>
            <person name="Devos D.P."/>
            <person name="Kaster A.-K."/>
            <person name="Ovreas L."/>
            <person name="Rohde M."/>
            <person name="Galperin M.Y."/>
            <person name="Jogler C."/>
        </authorList>
    </citation>
    <scope>NUCLEOTIDE SEQUENCE [LARGE SCALE GENOMIC DNA]</scope>
    <source>
        <strain evidence="2 3">Pla85_3_4</strain>
    </source>
</reference>